<organism evidence="3 4">
    <name type="scientific">Metabacillus sediminis</name>
    <dbReference type="NCBI Taxonomy" id="3117746"/>
    <lineage>
        <taxon>Bacteria</taxon>
        <taxon>Bacillati</taxon>
        <taxon>Bacillota</taxon>
        <taxon>Bacilli</taxon>
        <taxon>Bacillales</taxon>
        <taxon>Bacillaceae</taxon>
        <taxon>Metabacillus</taxon>
    </lineage>
</organism>
<evidence type="ECO:0000313" key="4">
    <source>
        <dbReference type="Proteomes" id="UP001377337"/>
    </source>
</evidence>
<keyword evidence="4" id="KW-1185">Reference proteome</keyword>
<proteinExistence type="predicted"/>
<dbReference type="InterPro" id="IPR011041">
    <property type="entry name" value="Quinoprot_gluc/sorb_DH_b-prop"/>
</dbReference>
<name>A0ABZ2NBX0_9BACI</name>
<evidence type="ECO:0000259" key="2">
    <source>
        <dbReference type="Pfam" id="PF07995"/>
    </source>
</evidence>
<evidence type="ECO:0000256" key="1">
    <source>
        <dbReference type="SAM" id="SignalP"/>
    </source>
</evidence>
<dbReference type="Proteomes" id="UP001377337">
    <property type="component" value="Chromosome"/>
</dbReference>
<dbReference type="Pfam" id="PF07995">
    <property type="entry name" value="GSDH"/>
    <property type="match status" value="1"/>
</dbReference>
<gene>
    <name evidence="3" type="ORF">WCV65_11065</name>
</gene>
<dbReference type="PANTHER" id="PTHR19328:SF13">
    <property type="entry name" value="HIPL1 PROTEIN"/>
    <property type="match status" value="1"/>
</dbReference>
<dbReference type="SUPFAM" id="SSF50952">
    <property type="entry name" value="Soluble quinoprotein glucose dehydrogenase"/>
    <property type="match status" value="1"/>
</dbReference>
<dbReference type="Gene3D" id="2.120.10.30">
    <property type="entry name" value="TolB, C-terminal domain"/>
    <property type="match status" value="1"/>
</dbReference>
<dbReference type="RefSeq" id="WP_338776451.1">
    <property type="nucleotide sequence ID" value="NZ_CP147407.1"/>
</dbReference>
<evidence type="ECO:0000313" key="3">
    <source>
        <dbReference type="EMBL" id="WXB95121.1"/>
    </source>
</evidence>
<feature type="domain" description="Glucose/Sorbosone dehydrogenase" evidence="2">
    <location>
        <begin position="47"/>
        <end position="338"/>
    </location>
</feature>
<dbReference type="InterPro" id="IPR011042">
    <property type="entry name" value="6-blade_b-propeller_TolB-like"/>
</dbReference>
<protein>
    <submittedName>
        <fullName evidence="3">PQQ-dependent sugar dehydrogenase</fullName>
    </submittedName>
</protein>
<reference evidence="3 4" key="1">
    <citation type="submission" date="2024-02" db="EMBL/GenBank/DDBJ databases">
        <title>Seven novel Bacillus-like species.</title>
        <authorList>
            <person name="Liu G."/>
        </authorList>
    </citation>
    <scope>NUCLEOTIDE SEQUENCE [LARGE SCALE GENOMIC DNA]</scope>
    <source>
        <strain evidence="3 4">FJAT-52054</strain>
    </source>
</reference>
<dbReference type="PANTHER" id="PTHR19328">
    <property type="entry name" value="HEDGEHOG-INTERACTING PROTEIN"/>
    <property type="match status" value="1"/>
</dbReference>
<dbReference type="PROSITE" id="PS51257">
    <property type="entry name" value="PROKAR_LIPOPROTEIN"/>
    <property type="match status" value="1"/>
</dbReference>
<feature type="signal peptide" evidence="1">
    <location>
        <begin position="1"/>
        <end position="20"/>
    </location>
</feature>
<dbReference type="EMBL" id="CP147407">
    <property type="protein sequence ID" value="WXB95121.1"/>
    <property type="molecule type" value="Genomic_DNA"/>
</dbReference>
<accession>A0ABZ2NBX0</accession>
<feature type="chain" id="PRO_5046213425" evidence="1">
    <location>
        <begin position="21"/>
        <end position="360"/>
    </location>
</feature>
<keyword evidence="1" id="KW-0732">Signal</keyword>
<sequence>MKKIFSFCCLFLLIWLVSCSSRSDKSAEAPQTDANAGKKAEIIAENLDVPWSINKSGDTIFLSERTGSIVKIENKKQMRMKVELKEPLAKVPEAGLLGFVLHPEYNENGKAFAYYTYEKQGMILNRIVNLVLEGDFWKEDETLLDSIPGGQFHQGGRLKVGPDGKLYASTGDATKEEMAQNPDLIGGKILRLNLDGSIPDDNPFDNSYVYSYGHRNPQGLSWSEDHVLYSTEHGPDGYDEINRIEPGKNYGWPTITGSQKKAGITAPLIHSGKPSWAPSGSAYSAGTLYFGALGGESVKSYSIRSGKLRTAIHGYGRIRDVFIEGEKMYFATNNTDGRGVPFKKDDKLYKLNVNQISDSS</sequence>
<dbReference type="InterPro" id="IPR012938">
    <property type="entry name" value="Glc/Sorbosone_DH"/>
</dbReference>